<dbReference type="AlphaFoldDB" id="A0A930DYJ6"/>
<accession>A0A930DYJ6</accession>
<comment type="caution">
    <text evidence="1">The sequence shown here is derived from an EMBL/GenBank/DDBJ whole genome shotgun (WGS) entry which is preliminary data.</text>
</comment>
<dbReference type="Gene3D" id="3.10.450.620">
    <property type="entry name" value="JHP933, nucleotidyltransferase-like core domain"/>
    <property type="match status" value="1"/>
</dbReference>
<protein>
    <submittedName>
        <fullName evidence="1">Nucleotidyl transferase AbiEii/AbiGii toxin family protein</fullName>
    </submittedName>
</protein>
<name>A0A930DYJ6_9FIRM</name>
<gene>
    <name evidence="1" type="ORF">HXM91_08475</name>
</gene>
<dbReference type="Proteomes" id="UP000780721">
    <property type="component" value="Unassembled WGS sequence"/>
</dbReference>
<reference evidence="1" key="1">
    <citation type="submission" date="2020-04" db="EMBL/GenBank/DDBJ databases">
        <title>Deep metagenomics examines the oral microbiome during advanced dental caries in children, revealing novel taxa and co-occurrences with host molecules.</title>
        <authorList>
            <person name="Baker J.L."/>
            <person name="Morton J.T."/>
            <person name="Dinis M."/>
            <person name="Alvarez R."/>
            <person name="Tran N.C."/>
            <person name="Knight R."/>
            <person name="Edlund A."/>
        </authorList>
    </citation>
    <scope>NUCLEOTIDE SEQUENCE</scope>
    <source>
        <strain evidence="1">JCVI_48_bin.5</strain>
    </source>
</reference>
<keyword evidence="1" id="KW-0808">Transferase</keyword>
<dbReference type="GO" id="GO:0016740">
    <property type="term" value="F:transferase activity"/>
    <property type="evidence" value="ECO:0007669"/>
    <property type="project" value="UniProtKB-KW"/>
</dbReference>
<evidence type="ECO:0000313" key="2">
    <source>
        <dbReference type="Proteomes" id="UP000780721"/>
    </source>
</evidence>
<dbReference type="Pfam" id="PF08843">
    <property type="entry name" value="AbiEii"/>
    <property type="match status" value="1"/>
</dbReference>
<dbReference type="InterPro" id="IPR014942">
    <property type="entry name" value="AbiEii"/>
</dbReference>
<dbReference type="EMBL" id="JABZRB010000294">
    <property type="protein sequence ID" value="MBF1305863.1"/>
    <property type="molecule type" value="Genomic_DNA"/>
</dbReference>
<evidence type="ECO:0000313" key="1">
    <source>
        <dbReference type="EMBL" id="MBF1305863.1"/>
    </source>
</evidence>
<organism evidence="1 2">
    <name type="scientific">Oribacterium sinus</name>
    <dbReference type="NCBI Taxonomy" id="237576"/>
    <lineage>
        <taxon>Bacteria</taxon>
        <taxon>Bacillati</taxon>
        <taxon>Bacillota</taxon>
        <taxon>Clostridia</taxon>
        <taxon>Lachnospirales</taxon>
        <taxon>Lachnospiraceae</taxon>
        <taxon>Oribacterium</taxon>
    </lineage>
</organism>
<proteinExistence type="predicted"/>
<sequence>MITRDNFTLEHVLNLKKNRMVDSFILERSIYAFGLLEALCRVKMPFIFKGGTSLMLLLEQPRRLSTDIDIIVSPGTDIEHYLDEAGKIFPFKKIERQIRKGKNSIEKRHYKYYYDSPLKSETPFYILLDILFEENHYSKIIQKPIKNDLIITEEPYYEVRVPSIDCILGDKLTAFAPHTTGIPFGVDKELEIIKQMYDVATLVDFIDNFEDIRKSYTRTVLSEIQYRGIATNEEDVLRDTLESAVSIASRGKYGKDYDKYLRGIKSIITHVYDERFSAEKAAVMACKVMHIAACLLKNVSYKPIEDYPSYLKAEIGNSKYSKLSKLRKFDMQGFAHVVKTIEILQE</sequence>